<gene>
    <name evidence="1" type="ORF">ACJDU8_22170</name>
</gene>
<organism evidence="1 2">
    <name type="scientific">Candidatus Clostridium eludens</name>
    <dbReference type="NCBI Taxonomy" id="3381663"/>
    <lineage>
        <taxon>Bacteria</taxon>
        <taxon>Bacillati</taxon>
        <taxon>Bacillota</taxon>
        <taxon>Clostridia</taxon>
        <taxon>Eubacteriales</taxon>
        <taxon>Clostridiaceae</taxon>
        <taxon>Clostridium</taxon>
    </lineage>
</organism>
<accession>A0ABW8SQL1</accession>
<dbReference type="Proteomes" id="UP001623660">
    <property type="component" value="Unassembled WGS sequence"/>
</dbReference>
<comment type="caution">
    <text evidence="1">The sequence shown here is derived from an EMBL/GenBank/DDBJ whole genome shotgun (WGS) entry which is preliminary data.</text>
</comment>
<dbReference type="RefSeq" id="WP_406794354.1">
    <property type="nucleotide sequence ID" value="NZ_JBJHZX010000052.1"/>
</dbReference>
<reference evidence="1 2" key="1">
    <citation type="submission" date="2024-11" db="EMBL/GenBank/DDBJ databases">
        <authorList>
            <person name="Heng Y.C."/>
            <person name="Lim A.C.H."/>
            <person name="Lee J.K.Y."/>
            <person name="Kittelmann S."/>
        </authorList>
    </citation>
    <scope>NUCLEOTIDE SEQUENCE [LARGE SCALE GENOMIC DNA]</scope>
    <source>
        <strain evidence="1 2">WILCCON 0269</strain>
    </source>
</reference>
<evidence type="ECO:0000313" key="2">
    <source>
        <dbReference type="Proteomes" id="UP001623660"/>
    </source>
</evidence>
<proteinExistence type="predicted"/>
<protein>
    <submittedName>
        <fullName evidence="1">Uncharacterized protein</fullName>
    </submittedName>
</protein>
<evidence type="ECO:0000313" key="1">
    <source>
        <dbReference type="EMBL" id="MFL0198245.1"/>
    </source>
</evidence>
<name>A0ABW8SQL1_9CLOT</name>
<dbReference type="EMBL" id="JBJHZX010000052">
    <property type="protein sequence ID" value="MFL0198245.1"/>
    <property type="molecule type" value="Genomic_DNA"/>
</dbReference>
<sequence length="177" mass="19582">MNLIKAISYQKDSSIIGPTPYYIDIPTSGYYYVKVSSPLNGGGYRFYIGGPDYTLGNYTYTASSAVTLTPTVNSVQATYNLSNISSIPNNAIVYYVSIQGTQTNIATNQYRSLKIAGDSSWITTSMYTYVADVPVASNKILKNQWVFKLDGKVSTSTGYFKLIPQITFDYIYPVLPQ</sequence>
<keyword evidence="2" id="KW-1185">Reference proteome</keyword>